<accession>A0A0R2ESF5</accession>
<dbReference type="STRING" id="1423730.FC75_GL000475"/>
<evidence type="ECO:0000313" key="2">
    <source>
        <dbReference type="Proteomes" id="UP000050865"/>
    </source>
</evidence>
<sequence>MLTDFVVQLFDEQPRRETAAYMLLNGKKTLSVLFAALQHGQLQWLQLYPTLGRADFQAAVKQLVNAHALTHTETGLVLTDPAAKMQAAARVPLPTHYQPWMGVREFEQRLLLAVQAVSEAAYHNNQYEPAVRDWGAQQFVRRWYAQNRQGKFASELTAAFALLPSAAANRMAARLIGHEFVGGAQAEDLAGAFLHLDDLARLVSLIAEHLDWPALQSLWGGRVALLSASNYRACQLIDAGRTRAQVGAQLHLKPSTVNEHLLAATIFGWQPPVERLYSPALRQAFTQVDPHELDYQKLLAAIPAAEFFHVRLFQILNLQGRWPRG</sequence>
<name>A0A0R2ESF5_9LACO</name>
<reference evidence="1 2" key="1">
    <citation type="journal article" date="2015" name="Genome Announc.">
        <title>Expanding the biotechnology potential of lactobacilli through comparative genomics of 213 strains and associated genera.</title>
        <authorList>
            <person name="Sun Z."/>
            <person name="Harris H.M."/>
            <person name="McCann A."/>
            <person name="Guo C."/>
            <person name="Argimon S."/>
            <person name="Zhang W."/>
            <person name="Yang X."/>
            <person name="Jeffery I.B."/>
            <person name="Cooney J.C."/>
            <person name="Kagawa T.F."/>
            <person name="Liu W."/>
            <person name="Song Y."/>
            <person name="Salvetti E."/>
            <person name="Wrobel A."/>
            <person name="Rasinkangas P."/>
            <person name="Parkhill J."/>
            <person name="Rea M.C."/>
            <person name="O'Sullivan O."/>
            <person name="Ritari J."/>
            <person name="Douillard F.P."/>
            <person name="Paul Ross R."/>
            <person name="Yang R."/>
            <person name="Briner A.E."/>
            <person name="Felis G.E."/>
            <person name="de Vos W.M."/>
            <person name="Barrangou R."/>
            <person name="Klaenhammer T.R."/>
            <person name="Caufield P.W."/>
            <person name="Cui Y."/>
            <person name="Zhang H."/>
            <person name="O'Toole P.W."/>
        </authorList>
    </citation>
    <scope>NUCLEOTIDE SEQUENCE [LARGE SCALE GENOMIC DNA]</scope>
    <source>
        <strain evidence="1 2">DSM 22697</strain>
    </source>
</reference>
<evidence type="ECO:0008006" key="3">
    <source>
        <dbReference type="Google" id="ProtNLM"/>
    </source>
</evidence>
<gene>
    <name evidence="1" type="ORF">FC75_GL000475</name>
</gene>
<dbReference type="Proteomes" id="UP000050865">
    <property type="component" value="Unassembled WGS sequence"/>
</dbReference>
<dbReference type="PATRIC" id="fig|1423730.4.peg.494"/>
<comment type="caution">
    <text evidence="1">The sequence shown here is derived from an EMBL/GenBank/DDBJ whole genome shotgun (WGS) entry which is preliminary data.</text>
</comment>
<protein>
    <recommendedName>
        <fullName evidence="3">Helicase Helix-turn-helix domain-containing protein</fullName>
    </recommendedName>
</protein>
<proteinExistence type="predicted"/>
<keyword evidence="2" id="KW-1185">Reference proteome</keyword>
<organism evidence="1 2">
    <name type="scientific">Lacticaseibacillus camelliae DSM 22697 = JCM 13995</name>
    <dbReference type="NCBI Taxonomy" id="1423730"/>
    <lineage>
        <taxon>Bacteria</taxon>
        <taxon>Bacillati</taxon>
        <taxon>Bacillota</taxon>
        <taxon>Bacilli</taxon>
        <taxon>Lactobacillales</taxon>
        <taxon>Lactobacillaceae</taxon>
        <taxon>Lacticaseibacillus</taxon>
    </lineage>
</organism>
<dbReference type="RefSeq" id="WP_056989887.1">
    <property type="nucleotide sequence ID" value="NZ_AYZJ01000084.1"/>
</dbReference>
<dbReference type="EMBL" id="AYZJ01000084">
    <property type="protein sequence ID" value="KRN18707.1"/>
    <property type="molecule type" value="Genomic_DNA"/>
</dbReference>
<dbReference type="AlphaFoldDB" id="A0A0R2ESF5"/>
<evidence type="ECO:0000313" key="1">
    <source>
        <dbReference type="EMBL" id="KRN18707.1"/>
    </source>
</evidence>